<comment type="caution">
    <text evidence="2">The sequence shown here is derived from an EMBL/GenBank/DDBJ whole genome shotgun (WGS) entry which is preliminary data.</text>
</comment>
<feature type="region of interest" description="Disordered" evidence="1">
    <location>
        <begin position="1"/>
        <end position="70"/>
    </location>
</feature>
<evidence type="ECO:0000256" key="1">
    <source>
        <dbReference type="SAM" id="MobiDB-lite"/>
    </source>
</evidence>
<feature type="compositionally biased region" description="Low complexity" evidence="1">
    <location>
        <begin position="56"/>
        <end position="70"/>
    </location>
</feature>
<reference evidence="2" key="1">
    <citation type="journal article" date="2021" name="Nat. Commun.">
        <title>Genetic determinants of endophytism in the Arabidopsis root mycobiome.</title>
        <authorList>
            <person name="Mesny F."/>
            <person name="Miyauchi S."/>
            <person name="Thiergart T."/>
            <person name="Pickel B."/>
            <person name="Atanasova L."/>
            <person name="Karlsson M."/>
            <person name="Huettel B."/>
            <person name="Barry K.W."/>
            <person name="Haridas S."/>
            <person name="Chen C."/>
            <person name="Bauer D."/>
            <person name="Andreopoulos W."/>
            <person name="Pangilinan J."/>
            <person name="LaButti K."/>
            <person name="Riley R."/>
            <person name="Lipzen A."/>
            <person name="Clum A."/>
            <person name="Drula E."/>
            <person name="Henrissat B."/>
            <person name="Kohler A."/>
            <person name="Grigoriev I.V."/>
            <person name="Martin F.M."/>
            <person name="Hacquard S."/>
        </authorList>
    </citation>
    <scope>NUCLEOTIDE SEQUENCE</scope>
    <source>
        <strain evidence="2">MPI-CAGE-AT-0016</strain>
    </source>
</reference>
<dbReference type="OrthoDB" id="4845905at2759"/>
<feature type="compositionally biased region" description="Polar residues" evidence="1">
    <location>
        <begin position="29"/>
        <end position="44"/>
    </location>
</feature>
<dbReference type="Proteomes" id="UP000813385">
    <property type="component" value="Unassembled WGS sequence"/>
</dbReference>
<dbReference type="EMBL" id="JAGPXD010000001">
    <property type="protein sequence ID" value="KAH7377132.1"/>
    <property type="molecule type" value="Genomic_DNA"/>
</dbReference>
<accession>A0A8K0X9Q7</accession>
<dbReference type="AlphaFoldDB" id="A0A8K0X9Q7"/>
<organism evidence="2 3">
    <name type="scientific">Plectosphaerella cucumerina</name>
    <dbReference type="NCBI Taxonomy" id="40658"/>
    <lineage>
        <taxon>Eukaryota</taxon>
        <taxon>Fungi</taxon>
        <taxon>Dikarya</taxon>
        <taxon>Ascomycota</taxon>
        <taxon>Pezizomycotina</taxon>
        <taxon>Sordariomycetes</taxon>
        <taxon>Hypocreomycetidae</taxon>
        <taxon>Glomerellales</taxon>
        <taxon>Plectosphaerellaceae</taxon>
        <taxon>Plectosphaerella</taxon>
    </lineage>
</organism>
<proteinExistence type="predicted"/>
<feature type="region of interest" description="Disordered" evidence="1">
    <location>
        <begin position="316"/>
        <end position="360"/>
    </location>
</feature>
<name>A0A8K0X9Q7_9PEZI</name>
<sequence>MAAQSPFDDIIVLDDSSSVVDSDVEGDEATQTSDADAVTFSTQHDTQDGSADFHAPSSSSRRPSLSGHPRPLSFLPLRDWDPASPPSESPQSLFRYAIEWRLTYDNRSKARNTEQEVVLAPCDYWQAVLQDKVREAMRKKLPRTAPASPDDTTVVVSMRSKRNLVKTFDGLTIEWPIIERQMLEWGHLVQAGKTLRLEISFNFSQPESNANVGSRKQGKRGRSATQRLLAEREALLDAEEAATGEPSVWERVYSATRCPGPPCANGDKYCWRDPTDGKHYSLKTHHFREIIGHVKDGGSFRTHDGMAGRIRDQLYAEREHSSKRQKRSIGPSSPSRASNADRREPHKKPTPLGIAGPRDGAVMEKEFQKARDMSLEDGLDLEQVSEQDPSFFIDKGVKIGIARRFVWDIKTWVAEAGAEQHGSV</sequence>
<evidence type="ECO:0000313" key="2">
    <source>
        <dbReference type="EMBL" id="KAH7377132.1"/>
    </source>
</evidence>
<protein>
    <submittedName>
        <fullName evidence="2">Uncharacterized protein</fullName>
    </submittedName>
</protein>
<keyword evidence="3" id="KW-1185">Reference proteome</keyword>
<gene>
    <name evidence="2" type="ORF">B0T11DRAFT_304221</name>
</gene>
<feature type="compositionally biased region" description="Low complexity" evidence="1">
    <location>
        <begin position="8"/>
        <end position="21"/>
    </location>
</feature>
<evidence type="ECO:0000313" key="3">
    <source>
        <dbReference type="Proteomes" id="UP000813385"/>
    </source>
</evidence>